<dbReference type="EMBL" id="JAPWTK010000292">
    <property type="protein sequence ID" value="KAJ8943335.1"/>
    <property type="molecule type" value="Genomic_DNA"/>
</dbReference>
<protein>
    <submittedName>
        <fullName evidence="1">Uncharacterized protein</fullName>
    </submittedName>
</protein>
<dbReference type="AlphaFoldDB" id="A0AAV8XYF7"/>
<gene>
    <name evidence="1" type="ORF">NQ318_000550</name>
</gene>
<accession>A0AAV8XYF7</accession>
<keyword evidence="2" id="KW-1185">Reference proteome</keyword>
<dbReference type="Proteomes" id="UP001162162">
    <property type="component" value="Unassembled WGS sequence"/>
</dbReference>
<reference evidence="1" key="1">
    <citation type="journal article" date="2023" name="Insect Mol. Biol.">
        <title>Genome sequencing provides insights into the evolution of gene families encoding plant cell wall-degrading enzymes in longhorned beetles.</title>
        <authorList>
            <person name="Shin N.R."/>
            <person name="Okamura Y."/>
            <person name="Kirsch R."/>
            <person name="Pauchet Y."/>
        </authorList>
    </citation>
    <scope>NUCLEOTIDE SEQUENCE</scope>
    <source>
        <strain evidence="1">AMC_N1</strain>
    </source>
</reference>
<organism evidence="1 2">
    <name type="scientific">Aromia moschata</name>
    <dbReference type="NCBI Taxonomy" id="1265417"/>
    <lineage>
        <taxon>Eukaryota</taxon>
        <taxon>Metazoa</taxon>
        <taxon>Ecdysozoa</taxon>
        <taxon>Arthropoda</taxon>
        <taxon>Hexapoda</taxon>
        <taxon>Insecta</taxon>
        <taxon>Pterygota</taxon>
        <taxon>Neoptera</taxon>
        <taxon>Endopterygota</taxon>
        <taxon>Coleoptera</taxon>
        <taxon>Polyphaga</taxon>
        <taxon>Cucujiformia</taxon>
        <taxon>Chrysomeloidea</taxon>
        <taxon>Cerambycidae</taxon>
        <taxon>Cerambycinae</taxon>
        <taxon>Callichromatini</taxon>
        <taxon>Aromia</taxon>
    </lineage>
</organism>
<name>A0AAV8XYF7_9CUCU</name>
<comment type="caution">
    <text evidence="1">The sequence shown here is derived from an EMBL/GenBank/DDBJ whole genome shotgun (WGS) entry which is preliminary data.</text>
</comment>
<sequence length="131" mass="14807">MSKQANNKRRLTMRGGAMVMRGITLFLAAARSNRGFVVQAGDREDGDQDERRMADKDAIKCSAKVLENVRRDTLFTRDEIESLYKIYKKLVTFNRLTSRGNARQNSTAASIIGKPTTVSEVSINRFDNFLN</sequence>
<proteinExistence type="predicted"/>
<evidence type="ECO:0000313" key="2">
    <source>
        <dbReference type="Proteomes" id="UP001162162"/>
    </source>
</evidence>
<evidence type="ECO:0000313" key="1">
    <source>
        <dbReference type="EMBL" id="KAJ8943335.1"/>
    </source>
</evidence>